<gene>
    <name evidence="1" type="ORF">F9K24_05135</name>
</gene>
<evidence type="ECO:0000313" key="1">
    <source>
        <dbReference type="EMBL" id="KAB2934412.1"/>
    </source>
</evidence>
<dbReference type="Proteomes" id="UP000460298">
    <property type="component" value="Unassembled WGS sequence"/>
</dbReference>
<dbReference type="AlphaFoldDB" id="A0A833H462"/>
<organism evidence="1 2">
    <name type="scientific">Leptonema illini</name>
    <dbReference type="NCBI Taxonomy" id="183"/>
    <lineage>
        <taxon>Bacteria</taxon>
        <taxon>Pseudomonadati</taxon>
        <taxon>Spirochaetota</taxon>
        <taxon>Spirochaetia</taxon>
        <taxon>Leptospirales</taxon>
        <taxon>Leptospiraceae</taxon>
        <taxon>Leptonema</taxon>
    </lineage>
</organism>
<name>A0A833H462_9LEPT</name>
<sequence>MIGNKKRIGITRPLLIVVAALSILSSVEARDRRDTARRKPAGDIVFYHGKYTETDLLPILFSQRTDYRDAYITVIGYSHPLNTNIRWIDFEAEAQLGIHSGGMKHIEANGFLIARTAPLFGLPFTLAIGEGLSAASRNPDYENKPKGFRFGETTFSFTEAYLIQRNNPDFPLLLASLQLDTIESRRLLNYMMVEAQYRITDAPHSPAVFMRIHHRSGVFGLYCPPDPACGSNYISYGMKWALE</sequence>
<comment type="caution">
    <text evidence="1">The sequence shown here is derived from an EMBL/GenBank/DDBJ whole genome shotgun (WGS) entry which is preliminary data.</text>
</comment>
<proteinExistence type="predicted"/>
<reference evidence="1 2" key="1">
    <citation type="submission" date="2019-10" db="EMBL/GenBank/DDBJ databases">
        <title>Extracellular Electron Transfer in a Candidatus Methanoperedens spp. Enrichment Culture.</title>
        <authorList>
            <person name="Berger S."/>
            <person name="Rangel Shaw D."/>
            <person name="Berben T."/>
            <person name="In 'T Zandt M."/>
            <person name="Frank J."/>
            <person name="Reimann J."/>
            <person name="Jetten M.S.M."/>
            <person name="Welte C.U."/>
        </authorList>
    </citation>
    <scope>NUCLEOTIDE SEQUENCE [LARGE SCALE GENOMIC DNA]</scope>
    <source>
        <strain evidence="1">SB12</strain>
    </source>
</reference>
<protein>
    <submittedName>
        <fullName evidence="1">Uncharacterized protein</fullName>
    </submittedName>
</protein>
<evidence type="ECO:0000313" key="2">
    <source>
        <dbReference type="Proteomes" id="UP000460298"/>
    </source>
</evidence>
<dbReference type="EMBL" id="WBUI01000003">
    <property type="protein sequence ID" value="KAB2934412.1"/>
    <property type="molecule type" value="Genomic_DNA"/>
</dbReference>
<accession>A0A833H462</accession>